<sequence>MKASAAVKQRVRERQARLVRRIERDHERWLLEEGHGTRRQYAPPWARTADRLEQEAERGEWRGALAKLTQGSRRGKRWTGLLAYLLYRAAESGRREYVEALMPYCNRRTHQAFFPGETVLTVAARCGAVEGLRVMLPRVDAKAFNHANHNASMIAAQRGHLDCVRALLPHSDADAREFVGVVEDMDRDEDVDEFGLPAVLFAAQNGRLDCFEALLSASDPDTRDPAYGRTILMLAAQRGFAEWLPALLVAGDPAARDRSGRTALMIAACASQAACVKALLPVSDAKILDRAGRNALMLAAGHGHSACVDLLLPASDLEAVDEAGESALLLAARFGELACVERLLPVSDVGRRNGEGRTAADLAIEHAALWDAPSWRCADLVLSDSRIDPSERLEALASFGPERLPRVASMIEADALREAAGLSRDSANHQEPRLGLRRAARL</sequence>
<accession>A4JFM3</accession>
<protein>
    <submittedName>
        <fullName evidence="2">Uncharacterized protein</fullName>
    </submittedName>
</protein>
<feature type="region of interest" description="Disordered" evidence="1">
    <location>
        <begin position="422"/>
        <end position="442"/>
    </location>
</feature>
<reference evidence="3" key="1">
    <citation type="submission" date="2007-03" db="EMBL/GenBank/DDBJ databases">
        <title>Complete sequence of chromosome 1 of Burkholderia vietnamiensis G4.</title>
        <authorList>
            <consortium name="US DOE Joint Genome Institute"/>
            <person name="Copeland A."/>
            <person name="Lucas S."/>
            <person name="Lapidus A."/>
            <person name="Barry K."/>
            <person name="Detter J.C."/>
            <person name="Glavina del Rio T."/>
            <person name="Hammon N."/>
            <person name="Israni S."/>
            <person name="Dalin E."/>
            <person name="Tice H."/>
            <person name="Pitluck S."/>
            <person name="Chain P."/>
            <person name="Malfatti S."/>
            <person name="Shin M."/>
            <person name="Vergez L."/>
            <person name="Schmutz J."/>
            <person name="Larimer F."/>
            <person name="Land M."/>
            <person name="Hauser L."/>
            <person name="Kyrpides N."/>
            <person name="Tiedje J."/>
            <person name="Richardson P."/>
        </authorList>
    </citation>
    <scope>NUCLEOTIDE SEQUENCE [LARGE SCALE GENOMIC DNA]</scope>
    <source>
        <strain evidence="3">G4 / LMG 22486</strain>
    </source>
</reference>
<evidence type="ECO:0000313" key="2">
    <source>
        <dbReference type="EMBL" id="ABO55076.1"/>
    </source>
</evidence>
<dbReference type="Proteomes" id="UP000002287">
    <property type="component" value="Chromosome 1"/>
</dbReference>
<dbReference type="AlphaFoldDB" id="A4JFM3"/>
<dbReference type="Gene3D" id="1.25.40.20">
    <property type="entry name" value="Ankyrin repeat-containing domain"/>
    <property type="match status" value="2"/>
</dbReference>
<dbReference type="EMBL" id="CP000614">
    <property type="protein sequence ID" value="ABO55076.1"/>
    <property type="molecule type" value="Genomic_DNA"/>
</dbReference>
<name>A4JFM3_BURVG</name>
<dbReference type="eggNOG" id="COG0666">
    <property type="taxonomic scope" value="Bacteria"/>
</dbReference>
<dbReference type="KEGG" id="bvi:Bcep1808_2074"/>
<dbReference type="PANTHER" id="PTHR24120">
    <property type="entry name" value="GH07239P"/>
    <property type="match status" value="1"/>
</dbReference>
<dbReference type="InterPro" id="IPR002110">
    <property type="entry name" value="Ankyrin_rpt"/>
</dbReference>
<dbReference type="SUPFAM" id="SSF48403">
    <property type="entry name" value="Ankyrin repeat"/>
    <property type="match status" value="1"/>
</dbReference>
<dbReference type="HOGENOM" id="CLU_619205_0_0_4"/>
<gene>
    <name evidence="2" type="ordered locus">Bcep1808_2074</name>
</gene>
<dbReference type="InterPro" id="IPR036770">
    <property type="entry name" value="Ankyrin_rpt-contain_sf"/>
</dbReference>
<dbReference type="PANTHER" id="PTHR24120:SF4">
    <property type="entry name" value="GH07239P"/>
    <property type="match status" value="1"/>
</dbReference>
<dbReference type="SMART" id="SM00248">
    <property type="entry name" value="ANK"/>
    <property type="match status" value="7"/>
</dbReference>
<evidence type="ECO:0000256" key="1">
    <source>
        <dbReference type="SAM" id="MobiDB-lite"/>
    </source>
</evidence>
<evidence type="ECO:0000313" key="3">
    <source>
        <dbReference type="Proteomes" id="UP000002287"/>
    </source>
</evidence>
<dbReference type="Pfam" id="PF12796">
    <property type="entry name" value="Ank_2"/>
    <property type="match status" value="3"/>
</dbReference>
<organism evidence="2 3">
    <name type="scientific">Burkholderia vietnamiensis (strain G4 / LMG 22486)</name>
    <name type="common">Burkholderia cepacia (strain R1808)</name>
    <dbReference type="NCBI Taxonomy" id="269482"/>
    <lineage>
        <taxon>Bacteria</taxon>
        <taxon>Pseudomonadati</taxon>
        <taxon>Pseudomonadota</taxon>
        <taxon>Betaproteobacteria</taxon>
        <taxon>Burkholderiales</taxon>
        <taxon>Burkholderiaceae</taxon>
        <taxon>Burkholderia</taxon>
        <taxon>Burkholderia cepacia complex</taxon>
    </lineage>
</organism>
<proteinExistence type="predicted"/>